<evidence type="ECO:0000256" key="4">
    <source>
        <dbReference type="RuleBase" id="RU000304"/>
    </source>
</evidence>
<evidence type="ECO:0000256" key="3">
    <source>
        <dbReference type="PROSITE-ProRule" id="PRU10141"/>
    </source>
</evidence>
<proteinExistence type="inferred from homology"/>
<dbReference type="GO" id="GO:0005737">
    <property type="term" value="C:cytoplasm"/>
    <property type="evidence" value="ECO:0007669"/>
    <property type="project" value="TreeGrafter"/>
</dbReference>
<feature type="binding site" evidence="3">
    <location>
        <position position="47"/>
    </location>
    <ligand>
        <name>ATP</name>
        <dbReference type="ChEBI" id="CHEBI:30616"/>
    </ligand>
</feature>
<dbReference type="Pfam" id="PF00069">
    <property type="entry name" value="Pkinase"/>
    <property type="match status" value="1"/>
</dbReference>
<dbReference type="FunFam" id="1.10.510.10:FF:000271">
    <property type="entry name" value="Non-specific serine/threonine protein kinase"/>
    <property type="match status" value="1"/>
</dbReference>
<protein>
    <submittedName>
        <fullName evidence="7">CAMK family protein kinase</fullName>
    </submittedName>
</protein>
<dbReference type="InterPro" id="IPR011009">
    <property type="entry name" value="Kinase-like_dom_sf"/>
</dbReference>
<organism evidence="7 8">
    <name type="scientific">Tritrichomonas foetus</name>
    <dbReference type="NCBI Taxonomy" id="1144522"/>
    <lineage>
        <taxon>Eukaryota</taxon>
        <taxon>Metamonada</taxon>
        <taxon>Parabasalia</taxon>
        <taxon>Tritrichomonadida</taxon>
        <taxon>Tritrichomonadidae</taxon>
        <taxon>Tritrichomonas</taxon>
    </lineage>
</organism>
<dbReference type="FunFam" id="3.30.200.20:FF:000042">
    <property type="entry name" value="Aurora kinase A"/>
    <property type="match status" value="1"/>
</dbReference>
<dbReference type="Gene3D" id="1.10.510.10">
    <property type="entry name" value="Transferase(Phosphotransferase) domain 1"/>
    <property type="match status" value="1"/>
</dbReference>
<evidence type="ECO:0000313" key="7">
    <source>
        <dbReference type="EMBL" id="OHT13360.1"/>
    </source>
</evidence>
<dbReference type="SUPFAM" id="SSF56112">
    <property type="entry name" value="Protein kinase-like (PK-like)"/>
    <property type="match status" value="1"/>
</dbReference>
<dbReference type="GO" id="GO:0004674">
    <property type="term" value="F:protein serine/threonine kinase activity"/>
    <property type="evidence" value="ECO:0007669"/>
    <property type="project" value="UniProtKB-KW"/>
</dbReference>
<dbReference type="VEuPathDB" id="TrichDB:TRFO_16440"/>
<evidence type="ECO:0000256" key="5">
    <source>
        <dbReference type="SAM" id="MobiDB-lite"/>
    </source>
</evidence>
<dbReference type="PANTHER" id="PTHR24346">
    <property type="entry name" value="MAP/MICROTUBULE AFFINITY-REGULATING KINASE"/>
    <property type="match status" value="1"/>
</dbReference>
<dbReference type="OrthoDB" id="40902at2759"/>
<dbReference type="GeneID" id="94833678"/>
<keyword evidence="4" id="KW-0723">Serine/threonine-protein kinase</keyword>
<dbReference type="AlphaFoldDB" id="A0A1J4KR05"/>
<dbReference type="EMBL" id="MLAK01000533">
    <property type="protein sequence ID" value="OHT13360.1"/>
    <property type="molecule type" value="Genomic_DNA"/>
</dbReference>
<name>A0A1J4KR05_9EUKA</name>
<dbReference type="RefSeq" id="XP_068366496.1">
    <property type="nucleotide sequence ID" value="XM_068498974.1"/>
</dbReference>
<dbReference type="GO" id="GO:0035556">
    <property type="term" value="P:intracellular signal transduction"/>
    <property type="evidence" value="ECO:0007669"/>
    <property type="project" value="TreeGrafter"/>
</dbReference>
<dbReference type="CDD" id="cd14003">
    <property type="entry name" value="STKc_AMPK-like"/>
    <property type="match status" value="1"/>
</dbReference>
<dbReference type="PROSITE" id="PS00107">
    <property type="entry name" value="PROTEIN_KINASE_ATP"/>
    <property type="match status" value="1"/>
</dbReference>
<dbReference type="GO" id="GO:0005524">
    <property type="term" value="F:ATP binding"/>
    <property type="evidence" value="ECO:0007669"/>
    <property type="project" value="UniProtKB-UniRule"/>
</dbReference>
<sequence length="426" mass="48556">MEDDDNICVITPSRLGPYQMRGTIGQGAFSVVKLAYNEEQKRFFACKIIPKTRLLESEMEERFETEIRVNQRLHHPNIVQISDLLKDSLNYYIFMEFCSNGDFFQYIIDNETLSEQEAAKYMKQILNALKYVHSNRVAHRDLKPENLLLDDNFNLKISDFGLSRFVDESGLVETPCGSPCYASPECISGEPYEGQKSDIWSCGVIIFAALTGQLPWTKKNQHQLFKQIKKGEYTIPHFLSSECTSFISGLMTVNTEQRLTIEEALIHPWIIKNASLEDTVQSPMIFYNIGSKKVDNFFDESTPFEKVEECELYKNVLHKFNTFGNLAGIIKQRVNKRKKKSHSKAEKHNNTETFQNTSKNEAASENVPEGIPTKQVTKKTYNAVGKKATPSNSPSSYAKANVVVFRNKPSPIIKRPKYANAKVISV</sequence>
<comment type="caution">
    <text evidence="7">The sequence shown here is derived from an EMBL/GenBank/DDBJ whole genome shotgun (WGS) entry which is preliminary data.</text>
</comment>
<accession>A0A1J4KR05</accession>
<feature type="region of interest" description="Disordered" evidence="5">
    <location>
        <begin position="334"/>
        <end position="378"/>
    </location>
</feature>
<dbReference type="InterPro" id="IPR000719">
    <property type="entry name" value="Prot_kinase_dom"/>
</dbReference>
<dbReference type="InterPro" id="IPR017441">
    <property type="entry name" value="Protein_kinase_ATP_BS"/>
</dbReference>
<reference evidence="7" key="1">
    <citation type="submission" date="2016-10" db="EMBL/GenBank/DDBJ databases">
        <authorList>
            <person name="Benchimol M."/>
            <person name="Almeida L.G."/>
            <person name="Vasconcelos A.T."/>
            <person name="Perreira-Neves A."/>
            <person name="Rosa I.A."/>
            <person name="Tasca T."/>
            <person name="Bogo M.R."/>
            <person name="de Souza W."/>
        </authorList>
    </citation>
    <scope>NUCLEOTIDE SEQUENCE [LARGE SCALE GENOMIC DNA]</scope>
    <source>
        <strain evidence="7">K</strain>
    </source>
</reference>
<dbReference type="PROSITE" id="PS50011">
    <property type="entry name" value="PROTEIN_KINASE_DOM"/>
    <property type="match status" value="1"/>
</dbReference>
<keyword evidence="1 3" id="KW-0547">Nucleotide-binding</keyword>
<feature type="compositionally biased region" description="Polar residues" evidence="5">
    <location>
        <begin position="351"/>
        <end position="363"/>
    </location>
</feature>
<dbReference type="PROSITE" id="PS00108">
    <property type="entry name" value="PROTEIN_KINASE_ST"/>
    <property type="match status" value="1"/>
</dbReference>
<dbReference type="PANTHER" id="PTHR24346:SF30">
    <property type="entry name" value="MATERNAL EMBRYONIC LEUCINE ZIPPER KINASE"/>
    <property type="match status" value="1"/>
</dbReference>
<evidence type="ECO:0000313" key="8">
    <source>
        <dbReference type="Proteomes" id="UP000179807"/>
    </source>
</evidence>
<gene>
    <name evidence="7" type="ORF">TRFO_16440</name>
</gene>
<dbReference type="Proteomes" id="UP000179807">
    <property type="component" value="Unassembled WGS sequence"/>
</dbReference>
<feature type="domain" description="Protein kinase" evidence="6">
    <location>
        <begin position="18"/>
        <end position="270"/>
    </location>
</feature>
<keyword evidence="8" id="KW-1185">Reference proteome</keyword>
<evidence type="ECO:0000259" key="6">
    <source>
        <dbReference type="PROSITE" id="PS50011"/>
    </source>
</evidence>
<keyword evidence="7" id="KW-0418">Kinase</keyword>
<dbReference type="SMART" id="SM00220">
    <property type="entry name" value="S_TKc"/>
    <property type="match status" value="1"/>
</dbReference>
<keyword evidence="7" id="KW-0808">Transferase</keyword>
<evidence type="ECO:0000256" key="1">
    <source>
        <dbReference type="ARBA" id="ARBA00022741"/>
    </source>
</evidence>
<comment type="similarity">
    <text evidence="4">Belongs to the protein kinase superfamily.</text>
</comment>
<dbReference type="InterPro" id="IPR008271">
    <property type="entry name" value="Ser/Thr_kinase_AS"/>
</dbReference>
<keyword evidence="2 3" id="KW-0067">ATP-binding</keyword>
<evidence type="ECO:0000256" key="2">
    <source>
        <dbReference type="ARBA" id="ARBA00022840"/>
    </source>
</evidence>